<dbReference type="Pfam" id="PF01627">
    <property type="entry name" value="Hpt"/>
    <property type="match status" value="1"/>
</dbReference>
<dbReference type="EMBL" id="CP035913">
    <property type="protein sequence ID" value="QBE64048.1"/>
    <property type="molecule type" value="Genomic_DNA"/>
</dbReference>
<name>A0A4P6L0C0_9BURK</name>
<protein>
    <submittedName>
        <fullName evidence="3">Hpt domain-containing protein</fullName>
    </submittedName>
</protein>
<keyword evidence="1" id="KW-0902">Two-component regulatory system</keyword>
<keyword evidence="4" id="KW-1185">Reference proteome</keyword>
<dbReference type="Proteomes" id="UP000290637">
    <property type="component" value="Chromosome"/>
</dbReference>
<dbReference type="SUPFAM" id="SSF47226">
    <property type="entry name" value="Histidine-containing phosphotransfer domain, HPT domain"/>
    <property type="match status" value="1"/>
</dbReference>
<dbReference type="OrthoDB" id="8757919at2"/>
<evidence type="ECO:0000313" key="3">
    <source>
        <dbReference type="EMBL" id="QBE64048.1"/>
    </source>
</evidence>
<dbReference type="GO" id="GO:0004672">
    <property type="term" value="F:protein kinase activity"/>
    <property type="evidence" value="ECO:0007669"/>
    <property type="project" value="UniProtKB-ARBA"/>
</dbReference>
<feature type="domain" description="HPt" evidence="2">
    <location>
        <begin position="41"/>
        <end position="103"/>
    </location>
</feature>
<gene>
    <name evidence="3" type="ORF">EWM63_14480</name>
</gene>
<dbReference type="AlphaFoldDB" id="A0A4P6L0C0"/>
<dbReference type="KEGG" id="plue:EWM63_14480"/>
<sequence>MNIPVLDVEAGIARLLGNSTIYFSALKRFTVHLGAARAVTAQIAAGDHAGACRTVHTLRGAAGLLGAGEVQAIAMEVEKALASGSTVHALLGDLEAALQRVQACIDVTVPKEVATPIKPVQANAMRDVQELLDHLGALLDEGNGMAIDIMDKYEIVLEKALGAAAWHTILAAGRDYDFDRALVALQGARSTARR</sequence>
<dbReference type="GO" id="GO:0000160">
    <property type="term" value="P:phosphorelay signal transduction system"/>
    <property type="evidence" value="ECO:0007669"/>
    <property type="project" value="UniProtKB-KW"/>
</dbReference>
<accession>A0A4P6L0C0</accession>
<proteinExistence type="predicted"/>
<organism evidence="3 4">
    <name type="scientific">Pseudoduganella lutea</name>
    <dbReference type="NCBI Taxonomy" id="321985"/>
    <lineage>
        <taxon>Bacteria</taxon>
        <taxon>Pseudomonadati</taxon>
        <taxon>Pseudomonadota</taxon>
        <taxon>Betaproteobacteria</taxon>
        <taxon>Burkholderiales</taxon>
        <taxon>Oxalobacteraceae</taxon>
        <taxon>Telluria group</taxon>
        <taxon>Pseudoduganella</taxon>
    </lineage>
</organism>
<dbReference type="InterPro" id="IPR008207">
    <property type="entry name" value="Sig_transdc_His_kin_Hpt_dom"/>
</dbReference>
<evidence type="ECO:0000313" key="4">
    <source>
        <dbReference type="Proteomes" id="UP000290637"/>
    </source>
</evidence>
<evidence type="ECO:0000256" key="1">
    <source>
        <dbReference type="ARBA" id="ARBA00023012"/>
    </source>
</evidence>
<dbReference type="Gene3D" id="1.20.120.160">
    <property type="entry name" value="HPT domain"/>
    <property type="match status" value="1"/>
</dbReference>
<reference evidence="3 4" key="1">
    <citation type="submission" date="2019-02" db="EMBL/GenBank/DDBJ databases">
        <title>Draft Genome Sequences of Six Type Strains of the Genus Massilia.</title>
        <authorList>
            <person name="Miess H."/>
            <person name="Frediansyhah A."/>
            <person name="Gross H."/>
        </authorList>
    </citation>
    <scope>NUCLEOTIDE SEQUENCE [LARGE SCALE GENOMIC DNA]</scope>
    <source>
        <strain evidence="3 4">DSM 17473</strain>
    </source>
</reference>
<dbReference type="RefSeq" id="WP_130187168.1">
    <property type="nucleotide sequence ID" value="NZ_CP035913.1"/>
</dbReference>
<dbReference type="InterPro" id="IPR036641">
    <property type="entry name" value="HPT_dom_sf"/>
</dbReference>
<evidence type="ECO:0000259" key="2">
    <source>
        <dbReference type="Pfam" id="PF01627"/>
    </source>
</evidence>